<evidence type="ECO:0000256" key="8">
    <source>
        <dbReference type="SAM" id="SignalP"/>
    </source>
</evidence>
<dbReference type="GO" id="GO:0015288">
    <property type="term" value="F:porin activity"/>
    <property type="evidence" value="ECO:0007669"/>
    <property type="project" value="TreeGrafter"/>
</dbReference>
<dbReference type="GO" id="GO:0015562">
    <property type="term" value="F:efflux transmembrane transporter activity"/>
    <property type="evidence" value="ECO:0007669"/>
    <property type="project" value="InterPro"/>
</dbReference>
<evidence type="ECO:0000313" key="10">
    <source>
        <dbReference type="EMBL" id="VFJ51530.1"/>
    </source>
</evidence>
<dbReference type="PANTHER" id="PTHR30026:SF20">
    <property type="entry name" value="OUTER MEMBRANE PROTEIN TOLC"/>
    <property type="match status" value="1"/>
</dbReference>
<keyword evidence="7" id="KW-0998">Cell outer membrane</keyword>
<evidence type="ECO:0000256" key="5">
    <source>
        <dbReference type="ARBA" id="ARBA00022692"/>
    </source>
</evidence>
<proteinExistence type="inferred from homology"/>
<evidence type="ECO:0000256" key="6">
    <source>
        <dbReference type="ARBA" id="ARBA00023136"/>
    </source>
</evidence>
<organism evidence="9">
    <name type="scientific">Candidatus Kentrum sp. FM</name>
    <dbReference type="NCBI Taxonomy" id="2126340"/>
    <lineage>
        <taxon>Bacteria</taxon>
        <taxon>Pseudomonadati</taxon>
        <taxon>Pseudomonadota</taxon>
        <taxon>Gammaproteobacteria</taxon>
        <taxon>Candidatus Kentrum</taxon>
    </lineage>
</organism>
<keyword evidence="5" id="KW-0812">Transmembrane</keyword>
<dbReference type="GO" id="GO:0009279">
    <property type="term" value="C:cell outer membrane"/>
    <property type="evidence" value="ECO:0007669"/>
    <property type="project" value="UniProtKB-SubCell"/>
</dbReference>
<dbReference type="Pfam" id="PF02321">
    <property type="entry name" value="OEP"/>
    <property type="match status" value="1"/>
</dbReference>
<reference evidence="9" key="1">
    <citation type="submission" date="2019-02" db="EMBL/GenBank/DDBJ databases">
        <authorList>
            <person name="Gruber-Vodicka R. H."/>
            <person name="Seah K. B. B."/>
        </authorList>
    </citation>
    <scope>NUCLEOTIDE SEQUENCE</scope>
    <source>
        <strain evidence="10">BECK_BZ163</strain>
        <strain evidence="11">BECK_BZ164</strain>
        <strain evidence="9">BECK_BZ165</strain>
    </source>
</reference>
<dbReference type="GO" id="GO:1990281">
    <property type="term" value="C:efflux pump complex"/>
    <property type="evidence" value="ECO:0007669"/>
    <property type="project" value="TreeGrafter"/>
</dbReference>
<evidence type="ECO:0000256" key="7">
    <source>
        <dbReference type="ARBA" id="ARBA00023237"/>
    </source>
</evidence>
<dbReference type="EMBL" id="CAADEZ010000094">
    <property type="protein sequence ID" value="VFJ51530.1"/>
    <property type="molecule type" value="Genomic_DNA"/>
</dbReference>
<keyword evidence="3" id="KW-0813">Transport</keyword>
<accession>A0A450S0W0</accession>
<evidence type="ECO:0000313" key="11">
    <source>
        <dbReference type="EMBL" id="VFK05894.1"/>
    </source>
</evidence>
<gene>
    <name evidence="10" type="ORF">BECKFM1743A_GA0114220_1009412</name>
    <name evidence="11" type="ORF">BECKFM1743B_GA0114221_1000612</name>
    <name evidence="9" type="ORF">BECKFM1743C_GA0114222_1002312</name>
</gene>
<keyword evidence="8" id="KW-0732">Signal</keyword>
<dbReference type="InterPro" id="IPR051906">
    <property type="entry name" value="TolC-like"/>
</dbReference>
<dbReference type="EMBL" id="CAADFA010000023">
    <property type="protein sequence ID" value="VFJ45288.1"/>
    <property type="molecule type" value="Genomic_DNA"/>
</dbReference>
<evidence type="ECO:0000256" key="1">
    <source>
        <dbReference type="ARBA" id="ARBA00004442"/>
    </source>
</evidence>
<protein>
    <submittedName>
        <fullName evidence="9">Outer membrane protein TolC</fullName>
    </submittedName>
</protein>
<dbReference type="Gene3D" id="1.20.1600.10">
    <property type="entry name" value="Outer membrane efflux proteins (OEP)"/>
    <property type="match status" value="1"/>
</dbReference>
<dbReference type="InterPro" id="IPR003423">
    <property type="entry name" value="OMP_efflux"/>
</dbReference>
<comment type="similarity">
    <text evidence="2">Belongs to the outer membrane factor (OMF) (TC 1.B.17) family.</text>
</comment>
<keyword evidence="4" id="KW-1134">Transmembrane beta strand</keyword>
<feature type="chain" id="PRO_5036113327" evidence="8">
    <location>
        <begin position="21"/>
        <end position="499"/>
    </location>
</feature>
<dbReference type="PANTHER" id="PTHR30026">
    <property type="entry name" value="OUTER MEMBRANE PROTEIN TOLC"/>
    <property type="match status" value="1"/>
</dbReference>
<evidence type="ECO:0000256" key="4">
    <source>
        <dbReference type="ARBA" id="ARBA00022452"/>
    </source>
</evidence>
<evidence type="ECO:0000256" key="3">
    <source>
        <dbReference type="ARBA" id="ARBA00022448"/>
    </source>
</evidence>
<comment type="subcellular location">
    <subcellularLocation>
        <location evidence="1">Cell outer membrane</location>
    </subcellularLocation>
</comment>
<sequence length="499" mass="57605">MKRFFIFSLSALVLAGCAVTQEPYTAREFEELSQKDLERFPQQEPITQEITLEEAMARAVKYNLKRQVELMQEDMAHNQAMLAKFSMLPSLDVEGGYDHRDTELIFDSYNIETGETQDSNTINTENETRTASAMLVWNVLDFGVSYSLAKQASDQELMARERKRRAVQEILRDVREAYWRAAGSDMMKEELVQLSEHVLRALRLSETTQAALLENPQRTLLYQRSLLDILMSLKEVQAGVIDSKAKLTTLMGLAPGTAYSLKKPPRVLPIQRLRFDMEEMERRTLRDHPALHEAHYQTRFAAEEARKEIKRLFPGLEFSVGGSYDSNKYLHNQSWATAGVQMSWNLFSLFSAPRRIETAKRKKELVEKQRLELTMALLTRLHVGRAQYELALENFQLADCLEEVGDKLHELNLKSRRANTSNDLDVIRSRVDLLRAQMRRTVKYADLQASIALLKESTGLNLLPDILPSYDLEALRAAIREQRQRHEEDLEYVGHYCRK</sequence>
<dbReference type="AlphaFoldDB" id="A0A450S0W0"/>
<dbReference type="EMBL" id="CAADFL010000006">
    <property type="protein sequence ID" value="VFK05894.1"/>
    <property type="molecule type" value="Genomic_DNA"/>
</dbReference>
<keyword evidence="6" id="KW-0472">Membrane</keyword>
<feature type="signal peptide" evidence="8">
    <location>
        <begin position="1"/>
        <end position="20"/>
    </location>
</feature>
<dbReference type="SUPFAM" id="SSF56954">
    <property type="entry name" value="Outer membrane efflux proteins (OEP)"/>
    <property type="match status" value="1"/>
</dbReference>
<evidence type="ECO:0000256" key="2">
    <source>
        <dbReference type="ARBA" id="ARBA00007613"/>
    </source>
</evidence>
<evidence type="ECO:0000313" key="9">
    <source>
        <dbReference type="EMBL" id="VFJ45288.1"/>
    </source>
</evidence>
<name>A0A450S0W0_9GAMM</name>
<dbReference type="PROSITE" id="PS51257">
    <property type="entry name" value="PROKAR_LIPOPROTEIN"/>
    <property type="match status" value="1"/>
</dbReference>